<feature type="domain" description="NACHT" evidence="6">
    <location>
        <begin position="344"/>
        <end position="488"/>
    </location>
</feature>
<evidence type="ECO:0000259" key="6">
    <source>
        <dbReference type="PROSITE" id="PS50837"/>
    </source>
</evidence>
<sequence>MEGGRELFSSKYFSSFGYIVTLFHLLPVVIFSGYTGSLRTSERKTFSCPSFPDSWEDCLVKYDEHYNSPFPLYGFVLLCFLPPLAVSIAYSWCFVKSRVDEREIALKPDPEDPRPRPGLRTRRLFYSYFLHLLVRLVLGISFLVLQNLVFYPNGFPTKFACVSPTVKPTVILNSTDFNVTEDDGLAIDCDNSVGSDNATCAMGIWVVNILFAILVFGELCYLVMRAVRSKKFTFDSEFCQKYFFNKSGTAITLHEVTLRMKRRVREETEVLEPLIAQPEIESNRLLDDIFVDLVIYTGRAKYEFVDSLERHEIFEIYLKPQCGSIAIKKLEELLLPNKDTENPRKILVIGRPGIGKSLICSKLSRDWSKGDLLCDSNKSFKHLFLFQFRWFNTETSTKITLEHLLSCLVSEGSVGKVVLQDILDNPEKVLLIFDGLDEFKHHESCLEDERAQGGNSPTDEKPFSALYVKLIRGKQLPGATVLTTCRPNEAQSFAGLKLFDRRVEIMGFTPEKVQKYVHKFFAPDTETGNRIWGHISSNAELLSLCYIPMNSFIVCSILEELIKLQDTDSGSALLTTSTEIYNGALRFFIFKCHPEYKGKQLTEDYLAGNVGFSDSVEKTLSQVESLAKTGIEQGRLVFNLAEVKGIEGCGLFNRMPNLEIAPYKFEPHFCFIHLTLQELLADRRIAKMKPSDLSDFITLNVSDRKWHLVIQFVAGLLGGQEPIESIDSYISLLCDSLTKELPMKTSKTRQKALLLMKCLHECNNETVLKKVASKLQKNSMFGNRLDLSDSQLTPADCPAIGHFITHLQELSELVLCNVADQGVAHLCGALKDGNCKLTKLSLDCSHITDQGVAHLCDALKDGNCKLTKLSVGYNHTTDQGVAHLCDALKDGNCKLTVLNLVCNHITDQGVAHLCDALKDGNCKLTKLSLGYNQITDQGVANLCVALKDGNCKLTVLNLVCNHITDQGVKHLRESLKDGNCKLTKLSLGYNHITDQGVARLCVALKDGNCKVTKLDLSLTKITDQGAKHLRDALKDENCKLTVLDLGATNITEQGAAYLCDALKDVNCRLTKLYLHETNITDQGVARLCDALKDENCKLTELNLARNHKTDQGVEHLCDALKDGNCKLTKLDLYFNNITYQGVTHLCDALKDGNCKLMELNLQQNHTTDQGVAQLCDAPKDGNFKLT</sequence>
<keyword evidence="3" id="KW-0547">Nucleotide-binding</keyword>
<proteinExistence type="predicted"/>
<dbReference type="InterPro" id="IPR027417">
    <property type="entry name" value="P-loop_NTPase"/>
</dbReference>
<protein>
    <recommendedName>
        <fullName evidence="6">NACHT domain-containing protein</fullName>
    </recommendedName>
</protein>
<evidence type="ECO:0000256" key="2">
    <source>
        <dbReference type="ARBA" id="ARBA00022737"/>
    </source>
</evidence>
<dbReference type="InterPro" id="IPR001611">
    <property type="entry name" value="Leu-rich_rpt"/>
</dbReference>
<dbReference type="SUPFAM" id="SSF52540">
    <property type="entry name" value="P-loop containing nucleoside triphosphate hydrolases"/>
    <property type="match status" value="1"/>
</dbReference>
<feature type="transmembrane region" description="Helical" evidence="5">
    <location>
        <begin position="124"/>
        <end position="145"/>
    </location>
</feature>
<name>A0ABN8N323_9CNID</name>
<feature type="transmembrane region" description="Helical" evidence="5">
    <location>
        <begin position="12"/>
        <end position="34"/>
    </location>
</feature>
<dbReference type="InterPro" id="IPR051261">
    <property type="entry name" value="NLR"/>
</dbReference>
<feature type="transmembrane region" description="Helical" evidence="5">
    <location>
        <begin position="202"/>
        <end position="224"/>
    </location>
</feature>
<evidence type="ECO:0000256" key="3">
    <source>
        <dbReference type="ARBA" id="ARBA00022741"/>
    </source>
</evidence>
<evidence type="ECO:0000256" key="5">
    <source>
        <dbReference type="SAM" id="Phobius"/>
    </source>
</evidence>
<keyword evidence="8" id="KW-1185">Reference proteome</keyword>
<keyword evidence="4" id="KW-0067">ATP-binding</keyword>
<keyword evidence="5" id="KW-0472">Membrane</keyword>
<reference evidence="7 8" key="1">
    <citation type="submission" date="2022-05" db="EMBL/GenBank/DDBJ databases">
        <authorList>
            <consortium name="Genoscope - CEA"/>
            <person name="William W."/>
        </authorList>
    </citation>
    <scope>NUCLEOTIDE SEQUENCE [LARGE SCALE GENOMIC DNA]</scope>
</reference>
<evidence type="ECO:0000313" key="8">
    <source>
        <dbReference type="Proteomes" id="UP001159405"/>
    </source>
</evidence>
<dbReference type="SMART" id="SM00368">
    <property type="entry name" value="LRR_RI"/>
    <property type="match status" value="13"/>
</dbReference>
<evidence type="ECO:0000256" key="4">
    <source>
        <dbReference type="ARBA" id="ARBA00022840"/>
    </source>
</evidence>
<dbReference type="PROSITE" id="PS50837">
    <property type="entry name" value="NACHT"/>
    <property type="match status" value="1"/>
</dbReference>
<evidence type="ECO:0000313" key="7">
    <source>
        <dbReference type="EMBL" id="CAH3040595.1"/>
    </source>
</evidence>
<keyword evidence="5" id="KW-1133">Transmembrane helix</keyword>
<dbReference type="Gene3D" id="1.20.1440.80">
    <property type="entry name" value="Gap junction channel protein cysteine-rich domain"/>
    <property type="match status" value="1"/>
</dbReference>
<comment type="caution">
    <text evidence="7">The sequence shown here is derived from an EMBL/GenBank/DDBJ whole genome shotgun (WGS) entry which is preliminary data.</text>
</comment>
<dbReference type="EMBL" id="CALNXK010000008">
    <property type="protein sequence ID" value="CAH3040595.1"/>
    <property type="molecule type" value="Genomic_DNA"/>
</dbReference>
<dbReference type="InterPro" id="IPR038359">
    <property type="entry name" value="Connexin_N_sf"/>
</dbReference>
<feature type="transmembrane region" description="Helical" evidence="5">
    <location>
        <begin position="72"/>
        <end position="95"/>
    </location>
</feature>
<keyword evidence="5" id="KW-0812">Transmembrane</keyword>
<dbReference type="Pfam" id="PF05729">
    <property type="entry name" value="NACHT"/>
    <property type="match status" value="1"/>
</dbReference>
<keyword evidence="2" id="KW-0677">Repeat</keyword>
<dbReference type="Gene3D" id="3.40.50.300">
    <property type="entry name" value="P-loop containing nucleotide triphosphate hydrolases"/>
    <property type="match status" value="1"/>
</dbReference>
<dbReference type="Gene3D" id="3.80.10.10">
    <property type="entry name" value="Ribonuclease Inhibitor"/>
    <property type="match status" value="3"/>
</dbReference>
<dbReference type="InterPro" id="IPR007111">
    <property type="entry name" value="NACHT_NTPase"/>
</dbReference>
<dbReference type="Proteomes" id="UP001159405">
    <property type="component" value="Unassembled WGS sequence"/>
</dbReference>
<dbReference type="SUPFAM" id="SSF52047">
    <property type="entry name" value="RNI-like"/>
    <property type="match status" value="2"/>
</dbReference>
<dbReference type="Pfam" id="PF13516">
    <property type="entry name" value="LRR_6"/>
    <property type="match status" value="9"/>
</dbReference>
<dbReference type="PANTHER" id="PTHR24106">
    <property type="entry name" value="NACHT, LRR AND CARD DOMAINS-CONTAINING"/>
    <property type="match status" value="1"/>
</dbReference>
<evidence type="ECO:0000256" key="1">
    <source>
        <dbReference type="ARBA" id="ARBA00022614"/>
    </source>
</evidence>
<keyword evidence="1" id="KW-0433">Leucine-rich repeat</keyword>
<organism evidence="7 8">
    <name type="scientific">Porites lobata</name>
    <dbReference type="NCBI Taxonomy" id="104759"/>
    <lineage>
        <taxon>Eukaryota</taxon>
        <taxon>Metazoa</taxon>
        <taxon>Cnidaria</taxon>
        <taxon>Anthozoa</taxon>
        <taxon>Hexacorallia</taxon>
        <taxon>Scleractinia</taxon>
        <taxon>Fungiina</taxon>
        <taxon>Poritidae</taxon>
        <taxon>Porites</taxon>
    </lineage>
</organism>
<accession>A0ABN8N323</accession>
<dbReference type="InterPro" id="IPR032675">
    <property type="entry name" value="LRR_dom_sf"/>
</dbReference>
<gene>
    <name evidence="7" type="ORF">PLOB_00045776</name>
</gene>